<evidence type="ECO:0000256" key="2">
    <source>
        <dbReference type="ARBA" id="ARBA00022527"/>
    </source>
</evidence>
<reference evidence="13" key="1">
    <citation type="submission" date="2019-06" db="EMBL/GenBank/DDBJ databases">
        <authorList>
            <person name="Zheng W."/>
        </authorList>
    </citation>
    <scope>NUCLEOTIDE SEQUENCE</scope>
    <source>
        <strain evidence="13">QDHG01</strain>
    </source>
</reference>
<keyword evidence="11" id="KW-0472">Membrane</keyword>
<feature type="domain" description="Protein kinase" evidence="12">
    <location>
        <begin position="89"/>
        <end position="363"/>
    </location>
</feature>
<dbReference type="InterPro" id="IPR008271">
    <property type="entry name" value="Ser/Thr_kinase_AS"/>
</dbReference>
<dbReference type="AlphaFoldDB" id="A0A8J8NQD0"/>
<dbReference type="SMART" id="SM00220">
    <property type="entry name" value="S_TKc"/>
    <property type="match status" value="1"/>
</dbReference>
<dbReference type="PANTHER" id="PTHR44899">
    <property type="entry name" value="CAMK FAMILY PROTEIN KINASE"/>
    <property type="match status" value="1"/>
</dbReference>
<dbReference type="InterPro" id="IPR051131">
    <property type="entry name" value="NEK_Ser/Thr_kinase_NIMA"/>
</dbReference>
<sequence>MGVKSIPRLPSVGKSVKGIHSALLNSVKPQKTIIPIPVVEDVPVLKIPLTLQNILTLVLIVLLTIIGTVYIWILSTKTRCACRLCRKDFELHENIGEGGFGAIFLVTRAKQLSEKYILKKLEMRDLNELEKVQYEAKQLRMLQHKSIVKYEDEFLHMEHGPLKANYVYIIIMEYCSSGDLTDYIREHGNNGLAQQKVMKYFLEVCDAVRYLHQRDIIHRDIKSPNIFITDSDEAKLGDFGLCVHGKTIASKVRHSSAGAIGTNCYMAPELHKGQLFQKGKSADMWAIGCILLEMLTGTALWDLTEDLGTKCLEDPNFTMNFISQNETLVKKYDPKLISIAKRLLHPDPIQRLTVEELFRKKFVRQQLNKLSQVKKVQLEKYSGKRKLSTQISSSEDPNAMHF</sequence>
<comment type="similarity">
    <text evidence="10">Belongs to the protein kinase superfamily.</text>
</comment>
<dbReference type="Proteomes" id="UP000785679">
    <property type="component" value="Unassembled WGS sequence"/>
</dbReference>
<evidence type="ECO:0000256" key="4">
    <source>
        <dbReference type="ARBA" id="ARBA00022741"/>
    </source>
</evidence>
<keyword evidence="14" id="KW-1185">Reference proteome</keyword>
<evidence type="ECO:0000259" key="12">
    <source>
        <dbReference type="PROSITE" id="PS50011"/>
    </source>
</evidence>
<keyword evidence="6 9" id="KW-0067">ATP-binding</keyword>
<dbReference type="EMBL" id="RRYP01008763">
    <property type="protein sequence ID" value="TNV79553.1"/>
    <property type="molecule type" value="Genomic_DNA"/>
</dbReference>
<evidence type="ECO:0000256" key="7">
    <source>
        <dbReference type="ARBA" id="ARBA00047899"/>
    </source>
</evidence>
<comment type="caution">
    <text evidence="13">The sequence shown here is derived from an EMBL/GenBank/DDBJ whole genome shotgun (WGS) entry which is preliminary data.</text>
</comment>
<dbReference type="InterPro" id="IPR011009">
    <property type="entry name" value="Kinase-like_dom_sf"/>
</dbReference>
<dbReference type="OrthoDB" id="248923at2759"/>
<comment type="catalytic activity">
    <reaction evidence="7">
        <text>L-threonyl-[protein] + ATP = O-phospho-L-threonyl-[protein] + ADP + H(+)</text>
        <dbReference type="Rhea" id="RHEA:46608"/>
        <dbReference type="Rhea" id="RHEA-COMP:11060"/>
        <dbReference type="Rhea" id="RHEA-COMP:11605"/>
        <dbReference type="ChEBI" id="CHEBI:15378"/>
        <dbReference type="ChEBI" id="CHEBI:30013"/>
        <dbReference type="ChEBI" id="CHEBI:30616"/>
        <dbReference type="ChEBI" id="CHEBI:61977"/>
        <dbReference type="ChEBI" id="CHEBI:456216"/>
        <dbReference type="EC" id="2.7.11.1"/>
    </reaction>
</comment>
<dbReference type="Gene3D" id="1.10.510.10">
    <property type="entry name" value="Transferase(Phosphotransferase) domain 1"/>
    <property type="match status" value="1"/>
</dbReference>
<proteinExistence type="inferred from homology"/>
<dbReference type="PANTHER" id="PTHR44899:SF3">
    <property type="entry name" value="SERINE_THREONINE-PROTEIN KINASE NEK1"/>
    <property type="match status" value="1"/>
</dbReference>
<dbReference type="InterPro" id="IPR000719">
    <property type="entry name" value="Prot_kinase_dom"/>
</dbReference>
<dbReference type="PROSITE" id="PS00108">
    <property type="entry name" value="PROTEIN_KINASE_ST"/>
    <property type="match status" value="1"/>
</dbReference>
<keyword evidence="2 10" id="KW-0723">Serine/threonine-protein kinase</keyword>
<evidence type="ECO:0000256" key="3">
    <source>
        <dbReference type="ARBA" id="ARBA00022679"/>
    </source>
</evidence>
<evidence type="ECO:0000256" key="8">
    <source>
        <dbReference type="ARBA" id="ARBA00048679"/>
    </source>
</evidence>
<organism evidence="13 14">
    <name type="scientific">Halteria grandinella</name>
    <dbReference type="NCBI Taxonomy" id="5974"/>
    <lineage>
        <taxon>Eukaryota</taxon>
        <taxon>Sar</taxon>
        <taxon>Alveolata</taxon>
        <taxon>Ciliophora</taxon>
        <taxon>Intramacronucleata</taxon>
        <taxon>Spirotrichea</taxon>
        <taxon>Stichotrichia</taxon>
        <taxon>Sporadotrichida</taxon>
        <taxon>Halteriidae</taxon>
        <taxon>Halteria</taxon>
    </lineage>
</organism>
<dbReference type="PROSITE" id="PS00107">
    <property type="entry name" value="PROTEIN_KINASE_ATP"/>
    <property type="match status" value="1"/>
</dbReference>
<keyword evidence="4 9" id="KW-0547">Nucleotide-binding</keyword>
<accession>A0A8J8NQD0</accession>
<dbReference type="InterPro" id="IPR017441">
    <property type="entry name" value="Protein_kinase_ATP_BS"/>
</dbReference>
<feature type="binding site" evidence="9">
    <location>
        <position position="119"/>
    </location>
    <ligand>
        <name>ATP</name>
        <dbReference type="ChEBI" id="CHEBI:30616"/>
    </ligand>
</feature>
<evidence type="ECO:0000313" key="13">
    <source>
        <dbReference type="EMBL" id="TNV79553.1"/>
    </source>
</evidence>
<evidence type="ECO:0000256" key="5">
    <source>
        <dbReference type="ARBA" id="ARBA00022777"/>
    </source>
</evidence>
<keyword evidence="5" id="KW-0418">Kinase</keyword>
<feature type="transmembrane region" description="Helical" evidence="11">
    <location>
        <begin position="54"/>
        <end position="73"/>
    </location>
</feature>
<evidence type="ECO:0000256" key="9">
    <source>
        <dbReference type="PROSITE-ProRule" id="PRU10141"/>
    </source>
</evidence>
<dbReference type="PROSITE" id="PS50011">
    <property type="entry name" value="PROTEIN_KINASE_DOM"/>
    <property type="match status" value="1"/>
</dbReference>
<evidence type="ECO:0000313" key="14">
    <source>
        <dbReference type="Proteomes" id="UP000785679"/>
    </source>
</evidence>
<comment type="catalytic activity">
    <reaction evidence="8">
        <text>L-seryl-[protein] + ATP = O-phospho-L-seryl-[protein] + ADP + H(+)</text>
        <dbReference type="Rhea" id="RHEA:17989"/>
        <dbReference type="Rhea" id="RHEA-COMP:9863"/>
        <dbReference type="Rhea" id="RHEA-COMP:11604"/>
        <dbReference type="ChEBI" id="CHEBI:15378"/>
        <dbReference type="ChEBI" id="CHEBI:29999"/>
        <dbReference type="ChEBI" id="CHEBI:30616"/>
        <dbReference type="ChEBI" id="CHEBI:83421"/>
        <dbReference type="ChEBI" id="CHEBI:456216"/>
        <dbReference type="EC" id="2.7.11.1"/>
    </reaction>
</comment>
<dbReference type="EC" id="2.7.11.1" evidence="1"/>
<dbReference type="Pfam" id="PF00069">
    <property type="entry name" value="Pkinase"/>
    <property type="match status" value="1"/>
</dbReference>
<evidence type="ECO:0000256" key="1">
    <source>
        <dbReference type="ARBA" id="ARBA00012513"/>
    </source>
</evidence>
<dbReference type="SUPFAM" id="SSF56112">
    <property type="entry name" value="Protein kinase-like (PK-like)"/>
    <property type="match status" value="1"/>
</dbReference>
<keyword evidence="11" id="KW-0812">Transmembrane</keyword>
<protein>
    <recommendedName>
        <fullName evidence="1">non-specific serine/threonine protein kinase</fullName>
        <ecNumber evidence="1">2.7.11.1</ecNumber>
    </recommendedName>
</protein>
<name>A0A8J8NQD0_HALGN</name>
<evidence type="ECO:0000256" key="6">
    <source>
        <dbReference type="ARBA" id="ARBA00022840"/>
    </source>
</evidence>
<keyword evidence="11" id="KW-1133">Transmembrane helix</keyword>
<evidence type="ECO:0000256" key="11">
    <source>
        <dbReference type="SAM" id="Phobius"/>
    </source>
</evidence>
<evidence type="ECO:0000256" key="10">
    <source>
        <dbReference type="RuleBase" id="RU000304"/>
    </source>
</evidence>
<gene>
    <name evidence="13" type="ORF">FGO68_gene9858</name>
</gene>
<dbReference type="GO" id="GO:0004674">
    <property type="term" value="F:protein serine/threonine kinase activity"/>
    <property type="evidence" value="ECO:0007669"/>
    <property type="project" value="UniProtKB-KW"/>
</dbReference>
<keyword evidence="3" id="KW-0808">Transferase</keyword>
<dbReference type="GO" id="GO:0005524">
    <property type="term" value="F:ATP binding"/>
    <property type="evidence" value="ECO:0007669"/>
    <property type="project" value="UniProtKB-UniRule"/>
</dbReference>